<dbReference type="EMBL" id="LT605205">
    <property type="protein sequence ID" value="SCD18867.1"/>
    <property type="molecule type" value="Genomic_DNA"/>
</dbReference>
<dbReference type="InterPro" id="IPR004843">
    <property type="entry name" value="Calcineurin-like_PHP"/>
</dbReference>
<protein>
    <submittedName>
        <fullName evidence="5">Uncharacterized protein</fullName>
    </submittedName>
</protein>
<feature type="domain" description="Purple acid phosphatase N-terminal" evidence="4">
    <location>
        <begin position="33"/>
        <end position="129"/>
    </location>
</feature>
<gene>
    <name evidence="5" type="ORF">PSM36_0031</name>
</gene>
<evidence type="ECO:0000313" key="5">
    <source>
        <dbReference type="EMBL" id="SCD18867.1"/>
    </source>
</evidence>
<dbReference type="SUPFAM" id="SSF56300">
    <property type="entry name" value="Metallo-dependent phosphatases"/>
    <property type="match status" value="1"/>
</dbReference>
<dbReference type="GO" id="GO:0003993">
    <property type="term" value="F:acid phosphatase activity"/>
    <property type="evidence" value="ECO:0007669"/>
    <property type="project" value="InterPro"/>
</dbReference>
<dbReference type="SUPFAM" id="SSF49363">
    <property type="entry name" value="Purple acid phosphatase, N-terminal domain"/>
    <property type="match status" value="1"/>
</dbReference>
<proteinExistence type="predicted"/>
<dbReference type="InterPro" id="IPR008963">
    <property type="entry name" value="Purple_acid_Pase-like_N"/>
</dbReference>
<evidence type="ECO:0000256" key="2">
    <source>
        <dbReference type="SAM" id="Phobius"/>
    </source>
</evidence>
<dbReference type="Proteomes" id="UP000187464">
    <property type="component" value="Chromosome I"/>
</dbReference>
<dbReference type="GO" id="GO:0046872">
    <property type="term" value="F:metal ion binding"/>
    <property type="evidence" value="ECO:0007669"/>
    <property type="project" value="InterPro"/>
</dbReference>
<dbReference type="InterPro" id="IPR029052">
    <property type="entry name" value="Metallo-depent_PP-like"/>
</dbReference>
<dbReference type="STRING" id="1642647.PSM36_0031"/>
<dbReference type="PANTHER" id="PTHR22953">
    <property type="entry name" value="ACID PHOSPHATASE RELATED"/>
    <property type="match status" value="1"/>
</dbReference>
<evidence type="ECO:0000313" key="6">
    <source>
        <dbReference type="Proteomes" id="UP000187464"/>
    </source>
</evidence>
<dbReference type="RefSeq" id="WP_076928265.1">
    <property type="nucleotide sequence ID" value="NZ_LT605205.1"/>
</dbReference>
<keyword evidence="2" id="KW-1133">Transmembrane helix</keyword>
<sequence length="414" mass="47587">MRYNRLYSTIQAISVRLFFCFVAFSFIAASPYPDRVVLTWAGNPSNSQAVTWRTDRSVQRALAQIAVAEENGHDIRPTEIEATTTTFSSELGGEVCYHSVNFTGLLPGTTYTYRVGDGDVWTEWFHFRTASPNPEPFSFIYFGDAQADIKTYWSRVFHQAFRHAPYAAFTLHAGDLINRAENDDQWGEWFNAPGWVNASVPVIATPGNHEYSRDRHAESGSPRLSSFWQPQFTFPQNGPEGVKESCYYIDYQGVRIISLNSNEKQEEQEQWLRDLLSHNPQKWTIVTFHHPIFSPKAGRDNPELRSLWKPLFDEFKVDLVLTGHDHTYARTHSEGTAYIVSVSGPKLYQLDKQEWMHRSAEKIQLYQIIRIDSGELTYEAYTATGRLYDKFTLKKQEGGKNNLMEEITDTIMSK</sequence>
<dbReference type="AlphaFoldDB" id="A0A1R3T2Z2"/>
<organism evidence="5 6">
    <name type="scientific">Proteiniphilum saccharofermentans</name>
    <dbReference type="NCBI Taxonomy" id="1642647"/>
    <lineage>
        <taxon>Bacteria</taxon>
        <taxon>Pseudomonadati</taxon>
        <taxon>Bacteroidota</taxon>
        <taxon>Bacteroidia</taxon>
        <taxon>Bacteroidales</taxon>
        <taxon>Dysgonomonadaceae</taxon>
        <taxon>Proteiniphilum</taxon>
    </lineage>
</organism>
<dbReference type="Gene3D" id="3.60.21.10">
    <property type="match status" value="1"/>
</dbReference>
<dbReference type="InterPro" id="IPR015914">
    <property type="entry name" value="PAPs_N"/>
</dbReference>
<dbReference type="InterPro" id="IPR039331">
    <property type="entry name" value="PAPs-like"/>
</dbReference>
<reference evidence="6" key="1">
    <citation type="submission" date="2016-08" db="EMBL/GenBank/DDBJ databases">
        <authorList>
            <person name="Wibberg D."/>
        </authorList>
    </citation>
    <scope>NUCLEOTIDE SEQUENCE [LARGE SCALE GENOMIC DNA]</scope>
</reference>
<evidence type="ECO:0000256" key="1">
    <source>
        <dbReference type="ARBA" id="ARBA00022729"/>
    </source>
</evidence>
<dbReference type="PANTHER" id="PTHR22953:SF153">
    <property type="entry name" value="PURPLE ACID PHOSPHATASE"/>
    <property type="match status" value="1"/>
</dbReference>
<feature type="domain" description="Calcineurin-like phosphoesterase" evidence="3">
    <location>
        <begin position="165"/>
        <end position="328"/>
    </location>
</feature>
<name>A0A1R3T2Z2_9BACT</name>
<evidence type="ECO:0000259" key="3">
    <source>
        <dbReference type="Pfam" id="PF00149"/>
    </source>
</evidence>
<dbReference type="KEGG" id="psac:PSM36_0031"/>
<accession>A0A1R3T2Z2</accession>
<dbReference type="Pfam" id="PF00149">
    <property type="entry name" value="Metallophos"/>
    <property type="match status" value="1"/>
</dbReference>
<keyword evidence="1" id="KW-0732">Signal</keyword>
<keyword evidence="2" id="KW-0472">Membrane</keyword>
<evidence type="ECO:0000259" key="4">
    <source>
        <dbReference type="Pfam" id="PF16656"/>
    </source>
</evidence>
<dbReference type="Gene3D" id="2.60.40.380">
    <property type="entry name" value="Purple acid phosphatase-like, N-terminal"/>
    <property type="match status" value="1"/>
</dbReference>
<keyword evidence="6" id="KW-1185">Reference proteome</keyword>
<keyword evidence="2" id="KW-0812">Transmembrane</keyword>
<dbReference type="Pfam" id="PF16656">
    <property type="entry name" value="Pur_ac_phosph_N"/>
    <property type="match status" value="1"/>
</dbReference>
<feature type="transmembrane region" description="Helical" evidence="2">
    <location>
        <begin position="12"/>
        <end position="32"/>
    </location>
</feature>